<name>A0A1Y2B027_9TREE</name>
<evidence type="ECO:0000256" key="1">
    <source>
        <dbReference type="SAM" id="MobiDB-lite"/>
    </source>
</evidence>
<evidence type="ECO:0008006" key="5">
    <source>
        <dbReference type="Google" id="ProtNLM"/>
    </source>
</evidence>
<feature type="compositionally biased region" description="Pro residues" evidence="1">
    <location>
        <begin position="31"/>
        <end position="47"/>
    </location>
</feature>
<feature type="region of interest" description="Disordered" evidence="1">
    <location>
        <begin position="258"/>
        <end position="293"/>
    </location>
</feature>
<organism evidence="3 4">
    <name type="scientific">Naematelia encephala</name>
    <dbReference type="NCBI Taxonomy" id="71784"/>
    <lineage>
        <taxon>Eukaryota</taxon>
        <taxon>Fungi</taxon>
        <taxon>Dikarya</taxon>
        <taxon>Basidiomycota</taxon>
        <taxon>Agaricomycotina</taxon>
        <taxon>Tremellomycetes</taxon>
        <taxon>Tremellales</taxon>
        <taxon>Naemateliaceae</taxon>
        <taxon>Naematelia</taxon>
    </lineage>
</organism>
<evidence type="ECO:0000256" key="2">
    <source>
        <dbReference type="SAM" id="Phobius"/>
    </source>
</evidence>
<feature type="compositionally biased region" description="Pro residues" evidence="1">
    <location>
        <begin position="67"/>
        <end position="77"/>
    </location>
</feature>
<feature type="region of interest" description="Disordered" evidence="1">
    <location>
        <begin position="1"/>
        <end position="80"/>
    </location>
</feature>
<proteinExistence type="predicted"/>
<accession>A0A1Y2B027</accession>
<keyword evidence="2" id="KW-0472">Membrane</keyword>
<evidence type="ECO:0000313" key="4">
    <source>
        <dbReference type="Proteomes" id="UP000193986"/>
    </source>
</evidence>
<dbReference type="OrthoDB" id="441517at2759"/>
<gene>
    <name evidence="3" type="ORF">BCR39DRAFT_559664</name>
</gene>
<protein>
    <recommendedName>
        <fullName evidence="5">Peroxin-14</fullName>
    </recommendedName>
</protein>
<comment type="caution">
    <text evidence="3">The sequence shown here is derived from an EMBL/GenBank/DDBJ whole genome shotgun (WGS) entry which is preliminary data.</text>
</comment>
<keyword evidence="2" id="KW-1133">Transmembrane helix</keyword>
<feature type="transmembrane region" description="Helical" evidence="2">
    <location>
        <begin position="98"/>
        <end position="119"/>
    </location>
</feature>
<evidence type="ECO:0000313" key="3">
    <source>
        <dbReference type="EMBL" id="ORY28172.1"/>
    </source>
</evidence>
<dbReference type="Proteomes" id="UP000193986">
    <property type="component" value="Unassembled WGS sequence"/>
</dbReference>
<dbReference type="STRING" id="71784.A0A1Y2B027"/>
<keyword evidence="4" id="KW-1185">Reference proteome</keyword>
<feature type="region of interest" description="Disordered" evidence="1">
    <location>
        <begin position="165"/>
        <end position="212"/>
    </location>
</feature>
<keyword evidence="2" id="KW-0812">Transmembrane</keyword>
<reference evidence="3 4" key="1">
    <citation type="submission" date="2016-07" db="EMBL/GenBank/DDBJ databases">
        <title>Pervasive Adenine N6-methylation of Active Genes in Fungi.</title>
        <authorList>
            <consortium name="DOE Joint Genome Institute"/>
            <person name="Mondo S.J."/>
            <person name="Dannebaum R.O."/>
            <person name="Kuo R.C."/>
            <person name="Labutti K."/>
            <person name="Haridas S."/>
            <person name="Kuo A."/>
            <person name="Salamov A."/>
            <person name="Ahrendt S.R."/>
            <person name="Lipzen A."/>
            <person name="Sullivan W."/>
            <person name="Andreopoulos W.B."/>
            <person name="Clum A."/>
            <person name="Lindquist E."/>
            <person name="Daum C."/>
            <person name="Ramamoorthy G.K."/>
            <person name="Gryganskyi A."/>
            <person name="Culley D."/>
            <person name="Magnuson J.K."/>
            <person name="James T.Y."/>
            <person name="O'Malley M.A."/>
            <person name="Stajich J.E."/>
            <person name="Spatafora J.W."/>
            <person name="Visel A."/>
            <person name="Grigoriev I.V."/>
        </authorList>
    </citation>
    <scope>NUCLEOTIDE SEQUENCE [LARGE SCALE GENOMIC DNA]</scope>
    <source>
        <strain evidence="3 4">68-887.2</strain>
    </source>
</reference>
<dbReference type="AlphaFoldDB" id="A0A1Y2B027"/>
<dbReference type="EMBL" id="MCFC01000033">
    <property type="protein sequence ID" value="ORY28172.1"/>
    <property type="molecule type" value="Genomic_DNA"/>
</dbReference>
<dbReference type="InParanoid" id="A0A1Y2B027"/>
<sequence>MSDNDPPKPGQEITSNPLFGAIPPTDDTVSSPPPQPLESSQPPPSSPPAQSLEHAEHPLNRPHLPAQAPPPPLPLLPVPRTTTQPHTSLYTYIRRTTYLFSLVLGVSATVALFWSAFLLPRLHSSFSARRVIVEQQLERIKSLVSGLRDVRGRSLYIPTPNRAAEIEGGEIGDPVNGTTSERDSIASQINQDTDDPSSSTAPSPPPKSGLIPEISILSTPLKSLSSALEATSTTRTSVLTSLESYTSQLHREIYLRNPSTGSRMPVGLGTLSSNLSKEGGGSGSSEIVGNARGEEWDAVRKDIRAIKGLLLGRRSFTPT</sequence>